<proteinExistence type="predicted"/>
<evidence type="ECO:0000313" key="3">
    <source>
        <dbReference type="Proteomes" id="UP000545286"/>
    </source>
</evidence>
<feature type="transmembrane region" description="Helical" evidence="1">
    <location>
        <begin position="78"/>
        <end position="103"/>
    </location>
</feature>
<evidence type="ECO:0000256" key="1">
    <source>
        <dbReference type="SAM" id="Phobius"/>
    </source>
</evidence>
<sequence>MSTAGLSEGGTSDPADDAVARRIEPAQQSATQRSGAEVADRITTWVLIVGMAIFSALASFVAPVFAMAADNPDTNMTWVRVFIGIVMFGPWLLTIGTAILCIHRHRRGKFAFFVPLAVLAASPLLLLALSGVSSQF</sequence>
<dbReference type="RefSeq" id="WP_183625736.1">
    <property type="nucleotide sequence ID" value="NZ_JACHWJ010000004.1"/>
</dbReference>
<reference evidence="2 3" key="1">
    <citation type="submission" date="2020-08" db="EMBL/GenBank/DDBJ databases">
        <title>Sequencing the genomes of 1000 actinobacteria strains.</title>
        <authorList>
            <person name="Klenk H.-P."/>
        </authorList>
    </citation>
    <scope>NUCLEOTIDE SEQUENCE [LARGE SCALE GENOMIC DNA]</scope>
    <source>
        <strain evidence="2 3">DSM 20419</strain>
    </source>
</reference>
<comment type="caution">
    <text evidence="2">The sequence shown here is derived from an EMBL/GenBank/DDBJ whole genome shotgun (WGS) entry which is preliminary data.</text>
</comment>
<evidence type="ECO:0000313" key="2">
    <source>
        <dbReference type="EMBL" id="MBB2958565.1"/>
    </source>
</evidence>
<keyword evidence="1" id="KW-0472">Membrane</keyword>
<dbReference type="AlphaFoldDB" id="A0A7W4YH34"/>
<protein>
    <submittedName>
        <fullName evidence="2">Uncharacterized protein</fullName>
    </submittedName>
</protein>
<gene>
    <name evidence="2" type="ORF">FHX72_002711</name>
</gene>
<feature type="transmembrane region" description="Helical" evidence="1">
    <location>
        <begin position="42"/>
        <end position="66"/>
    </location>
</feature>
<organism evidence="2 3">
    <name type="scientific">Pseudoclavibacter helvolus</name>
    <dbReference type="NCBI Taxonomy" id="255205"/>
    <lineage>
        <taxon>Bacteria</taxon>
        <taxon>Bacillati</taxon>
        <taxon>Actinomycetota</taxon>
        <taxon>Actinomycetes</taxon>
        <taxon>Micrococcales</taxon>
        <taxon>Microbacteriaceae</taxon>
        <taxon>Pseudoclavibacter</taxon>
    </lineage>
</organism>
<keyword evidence="1" id="KW-1133">Transmembrane helix</keyword>
<keyword evidence="3" id="KW-1185">Reference proteome</keyword>
<dbReference type="Proteomes" id="UP000545286">
    <property type="component" value="Unassembled WGS sequence"/>
</dbReference>
<name>A0A7W4YH34_9MICO</name>
<accession>A0A7W4YH34</accession>
<dbReference type="EMBL" id="JACHWJ010000004">
    <property type="protein sequence ID" value="MBB2958565.1"/>
    <property type="molecule type" value="Genomic_DNA"/>
</dbReference>
<feature type="transmembrane region" description="Helical" evidence="1">
    <location>
        <begin position="110"/>
        <end position="132"/>
    </location>
</feature>
<keyword evidence="1" id="KW-0812">Transmembrane</keyword>